<dbReference type="PRINTS" id="PR00111">
    <property type="entry name" value="ABHYDROLASE"/>
</dbReference>
<dbReference type="InterPro" id="IPR005561">
    <property type="entry name" value="ANTAR"/>
</dbReference>
<dbReference type="GO" id="GO:0003824">
    <property type="term" value="F:catalytic activity"/>
    <property type="evidence" value="ECO:0007669"/>
    <property type="project" value="InterPro"/>
</dbReference>
<protein>
    <recommendedName>
        <fullName evidence="1">ANTAR domain-containing protein</fullName>
    </recommendedName>
</protein>
<dbReference type="PANTHER" id="PTHR43798">
    <property type="entry name" value="MONOACYLGLYCEROL LIPASE"/>
    <property type="match status" value="1"/>
</dbReference>
<name>A0A7I9ZP79_9MYCO</name>
<dbReference type="Gene3D" id="3.40.50.1820">
    <property type="entry name" value="alpha/beta hydrolase"/>
    <property type="match status" value="1"/>
</dbReference>
<accession>A0A7I9ZP79</accession>
<feature type="domain" description="ANTAR" evidence="1">
    <location>
        <begin position="312"/>
        <end position="373"/>
    </location>
</feature>
<gene>
    <name evidence="2" type="ORF">MHIP_33440</name>
</gene>
<proteinExistence type="predicted"/>
<dbReference type="InterPro" id="IPR029058">
    <property type="entry name" value="AB_hydrolase_fold"/>
</dbReference>
<dbReference type="SUPFAM" id="SSF53474">
    <property type="entry name" value="alpha/beta-Hydrolases"/>
    <property type="match status" value="1"/>
</dbReference>
<dbReference type="InterPro" id="IPR000639">
    <property type="entry name" value="Epox_hydrolase-like"/>
</dbReference>
<comment type="caution">
    <text evidence="2">The sequence shown here is derived from an EMBL/GenBank/DDBJ whole genome shotgun (WGS) entry which is preliminary data.</text>
</comment>
<dbReference type="PANTHER" id="PTHR43798:SF33">
    <property type="entry name" value="HYDROLASE, PUTATIVE (AFU_ORTHOLOGUE AFUA_2G14860)-RELATED"/>
    <property type="match status" value="1"/>
</dbReference>
<dbReference type="GO" id="GO:0003723">
    <property type="term" value="F:RNA binding"/>
    <property type="evidence" value="ECO:0007669"/>
    <property type="project" value="InterPro"/>
</dbReference>
<dbReference type="InterPro" id="IPR000073">
    <property type="entry name" value="AB_hydrolase_1"/>
</dbReference>
<dbReference type="Proteomes" id="UP000465304">
    <property type="component" value="Unassembled WGS sequence"/>
</dbReference>
<dbReference type="GO" id="GO:0016020">
    <property type="term" value="C:membrane"/>
    <property type="evidence" value="ECO:0007669"/>
    <property type="project" value="TreeGrafter"/>
</dbReference>
<dbReference type="PROSITE" id="PS50921">
    <property type="entry name" value="ANTAR"/>
    <property type="match status" value="1"/>
</dbReference>
<evidence type="ECO:0000313" key="2">
    <source>
        <dbReference type="EMBL" id="GFH02861.1"/>
    </source>
</evidence>
<dbReference type="PRINTS" id="PR00412">
    <property type="entry name" value="EPOXHYDRLASE"/>
</dbReference>
<keyword evidence="3" id="KW-1185">Reference proteome</keyword>
<dbReference type="Pfam" id="PF00561">
    <property type="entry name" value="Abhydrolase_1"/>
    <property type="match status" value="1"/>
</dbReference>
<evidence type="ECO:0000259" key="1">
    <source>
        <dbReference type="PROSITE" id="PS50921"/>
    </source>
</evidence>
<organism evidence="2 3">
    <name type="scientific">Mycolicibacterium hippocampi</name>
    <dbReference type="NCBI Taxonomy" id="659824"/>
    <lineage>
        <taxon>Bacteria</taxon>
        <taxon>Bacillati</taxon>
        <taxon>Actinomycetota</taxon>
        <taxon>Actinomycetes</taxon>
        <taxon>Mycobacteriales</taxon>
        <taxon>Mycobacteriaceae</taxon>
        <taxon>Mycolicibacterium</taxon>
    </lineage>
</organism>
<dbReference type="InterPro" id="IPR050266">
    <property type="entry name" value="AB_hydrolase_sf"/>
</dbReference>
<dbReference type="AlphaFoldDB" id="A0A7I9ZP79"/>
<dbReference type="EMBL" id="BLLB01000002">
    <property type="protein sequence ID" value="GFH02861.1"/>
    <property type="molecule type" value="Genomic_DNA"/>
</dbReference>
<reference evidence="2 3" key="1">
    <citation type="journal article" date="2019" name="Emerg. Microbes Infect.">
        <title>Comprehensive subspecies identification of 175 nontuberculous mycobacteria species based on 7547 genomic profiles.</title>
        <authorList>
            <person name="Matsumoto Y."/>
            <person name="Kinjo T."/>
            <person name="Motooka D."/>
            <person name="Nabeya D."/>
            <person name="Jung N."/>
            <person name="Uechi K."/>
            <person name="Horii T."/>
            <person name="Iida T."/>
            <person name="Fujita J."/>
            <person name="Nakamura S."/>
        </authorList>
    </citation>
    <scope>NUCLEOTIDE SEQUENCE [LARGE SCALE GENOMIC DNA]</scope>
    <source>
        <strain evidence="2 3">JCM 30996</strain>
    </source>
</reference>
<sequence length="433" mass="47086">MTYATSRTDFEYVEMHGERIAYREAGSGEVVVLLHGMAGSSDSWQQIIPLLAHRYRVIAPDLLGHGRSDKPRSDYSLGAFAAGLRDLLDELDISRVTLVGHSLGGGVAMQFLYQHPEYCQRLVLVSSGGLGPDVGWILRLLSAPGAEFVLPLIAPNVVLAIGNRIRSWLRATRLGSPQAEQSWQAYSSLSDPPTRSAFLRTLRSVVDYRGQSVSALSRLRLRAETPTLVIWGDQDPIIPVDHGHAVHEARPNSTLTVLPRLGHFPHVEAPAEVAAAIDEFITGSRRDEEYAADQLPPTECGTGGGEDLPEVVLEQRSIIEGLVEDLEARQQTAVAVGLLMGLRGCSHTAADNEFRAAVDETGIAAKDLARALVAEASTDTTADAVPTHAHREQVQARWARLLAVRGRDDNHDSASIPAQTRVRFGRENEAMIC</sequence>
<evidence type="ECO:0000313" key="3">
    <source>
        <dbReference type="Proteomes" id="UP000465304"/>
    </source>
</evidence>